<evidence type="ECO:0000313" key="2">
    <source>
        <dbReference type="Proteomes" id="UP001595935"/>
    </source>
</evidence>
<dbReference type="RefSeq" id="WP_213256634.1">
    <property type="nucleotide sequence ID" value="NZ_JAGYWA010000002.1"/>
</dbReference>
<evidence type="ECO:0000313" key="1">
    <source>
        <dbReference type="EMBL" id="MFC4746530.1"/>
    </source>
</evidence>
<dbReference type="EMBL" id="JBHSGV010000002">
    <property type="protein sequence ID" value="MFC4746530.1"/>
    <property type="molecule type" value="Genomic_DNA"/>
</dbReference>
<keyword evidence="2" id="KW-1185">Reference proteome</keyword>
<sequence length="301" mass="35299">MKKIFIGLIIFNCNWFYAQGVLPYTDYYKTTQEKYPKTMTFEITQQLNAMVNDKTSKIQTSFEVEFLVLEKKPNFNVYQVSKTKVVNHPSQENTFLAFLESLEELTYPIKIQTTSQGEFVKMVEYKEWLEKWEENTALLMQEYEGDGNAKDILEKFNLNIYNEKNFTQNKFKEPFWNLIFFNPKVDQDDVQANQTINWNIKTIGKLECTGKTKFTKSDQNETLLCFESQQIVNTDCMDMINFKTSNETNPDPYVADVKIITAFDGSLGKIKCKSSVFEIQSENFQYKEETILKIKSEPKSK</sequence>
<protein>
    <recommendedName>
        <fullName evidence="3">GLPGLI family protein</fullName>
    </recommendedName>
</protein>
<evidence type="ECO:0008006" key="3">
    <source>
        <dbReference type="Google" id="ProtNLM"/>
    </source>
</evidence>
<organism evidence="1 2">
    <name type="scientific">Flavobacterium branchiicola</name>
    <dbReference type="NCBI Taxonomy" id="1114875"/>
    <lineage>
        <taxon>Bacteria</taxon>
        <taxon>Pseudomonadati</taxon>
        <taxon>Bacteroidota</taxon>
        <taxon>Flavobacteriia</taxon>
        <taxon>Flavobacteriales</taxon>
        <taxon>Flavobacteriaceae</taxon>
        <taxon>Flavobacterium</taxon>
    </lineage>
</organism>
<dbReference type="Proteomes" id="UP001595935">
    <property type="component" value="Unassembled WGS sequence"/>
</dbReference>
<proteinExistence type="predicted"/>
<reference evidence="2" key="1">
    <citation type="journal article" date="2019" name="Int. J. Syst. Evol. Microbiol.">
        <title>The Global Catalogue of Microorganisms (GCM) 10K type strain sequencing project: providing services to taxonomists for standard genome sequencing and annotation.</title>
        <authorList>
            <consortium name="The Broad Institute Genomics Platform"/>
            <consortium name="The Broad Institute Genome Sequencing Center for Infectious Disease"/>
            <person name="Wu L."/>
            <person name="Ma J."/>
        </authorList>
    </citation>
    <scope>NUCLEOTIDE SEQUENCE [LARGE SCALE GENOMIC DNA]</scope>
    <source>
        <strain evidence="2">WYCCWR 13023</strain>
    </source>
</reference>
<comment type="caution">
    <text evidence="1">The sequence shown here is derived from an EMBL/GenBank/DDBJ whole genome shotgun (WGS) entry which is preliminary data.</text>
</comment>
<gene>
    <name evidence="1" type="ORF">ACFO5S_03705</name>
</gene>
<name>A0ABV9PC54_9FLAO</name>
<accession>A0ABV9PC54</accession>